<evidence type="ECO:0008006" key="3">
    <source>
        <dbReference type="Google" id="ProtNLM"/>
    </source>
</evidence>
<organism evidence="1 2">
    <name type="scientific">Aedoeadaptatus coxii</name>
    <dbReference type="NCBI Taxonomy" id="755172"/>
    <lineage>
        <taxon>Bacteria</taxon>
        <taxon>Bacillati</taxon>
        <taxon>Bacillota</taxon>
        <taxon>Tissierellia</taxon>
        <taxon>Tissierellales</taxon>
        <taxon>Peptoniphilaceae</taxon>
        <taxon>Aedoeadaptatus</taxon>
    </lineage>
</organism>
<keyword evidence="2" id="KW-1185">Reference proteome</keyword>
<name>A0A134AK31_9FIRM</name>
<gene>
    <name evidence="1" type="ORF">HMPREF1863_00380</name>
</gene>
<dbReference type="AlphaFoldDB" id="A0A134AK31"/>
<evidence type="ECO:0000313" key="2">
    <source>
        <dbReference type="Proteomes" id="UP000070442"/>
    </source>
</evidence>
<protein>
    <recommendedName>
        <fullName evidence="3">DUF2325 domain-containing protein</fullName>
    </recommendedName>
</protein>
<dbReference type="STRING" id="755172.HMPREF1863_00380"/>
<comment type="caution">
    <text evidence="1">The sequence shown here is derived from an EMBL/GenBank/DDBJ whole genome shotgun (WGS) entry which is preliminary data.</text>
</comment>
<dbReference type="Proteomes" id="UP000070442">
    <property type="component" value="Unassembled WGS sequence"/>
</dbReference>
<dbReference type="PATRIC" id="fig|755172.3.peg.366"/>
<dbReference type="EMBL" id="LSDG01000008">
    <property type="protein sequence ID" value="KXB68062.1"/>
    <property type="molecule type" value="Genomic_DNA"/>
</dbReference>
<reference evidence="2" key="1">
    <citation type="submission" date="2016-01" db="EMBL/GenBank/DDBJ databases">
        <authorList>
            <person name="Mitreva M."/>
            <person name="Pepin K.H."/>
            <person name="Mihindukulasuriya K.A."/>
            <person name="Fulton R."/>
            <person name="Fronick C."/>
            <person name="O'Laughlin M."/>
            <person name="Miner T."/>
            <person name="Herter B."/>
            <person name="Rosa B.A."/>
            <person name="Cordes M."/>
            <person name="Tomlinson C."/>
            <person name="Wollam A."/>
            <person name="Palsikar V.B."/>
            <person name="Mardis E.R."/>
            <person name="Wilson R.K."/>
        </authorList>
    </citation>
    <scope>NUCLEOTIDE SEQUENCE [LARGE SCALE GENOMIC DNA]</scope>
    <source>
        <strain evidence="2">DNF00729</strain>
    </source>
</reference>
<accession>A0A134AK31</accession>
<sequence>MENKMNKDYMVNDIKNEMKACIDNMTEFNMFERRPRLEKWLDLLELLYDVEAEVEDRAMEPESDFEGDEHYVGRVHLKLGGGTLGEERVFIPEKVLRMQNISEGDEVRATVVKRVYNNNHLKNIYSYELLEKATETVESERRVISYARVLSDGDYRNLYIEGEGDDGTIRIDLEDGSLGNLSVDEGDIVDYAYWQRDPSAGRIIWIHNIDGENVLTAYDNADGEFEDHPDQFLDNVQLTVFGKGDVISEHVEAMREAGGDVVHIDDPSNDNIESHLDGADLVLVYLNSVRPPEVKRIRDGVRRRDLEVLFIQDDDINNIFSAIRDKLENSYYYDL</sequence>
<evidence type="ECO:0000313" key="1">
    <source>
        <dbReference type="EMBL" id="KXB68062.1"/>
    </source>
</evidence>
<proteinExistence type="predicted"/>